<dbReference type="InterPro" id="IPR039793">
    <property type="entry name" value="UROS/Hem4"/>
</dbReference>
<evidence type="ECO:0000256" key="2">
    <source>
        <dbReference type="ARBA" id="ARBA00008133"/>
    </source>
</evidence>
<dbReference type="EC" id="4.2.1.75" evidence="3 9"/>
<comment type="catalytic activity">
    <reaction evidence="8 9">
        <text>hydroxymethylbilane = uroporphyrinogen III + H2O</text>
        <dbReference type="Rhea" id="RHEA:18965"/>
        <dbReference type="ChEBI" id="CHEBI:15377"/>
        <dbReference type="ChEBI" id="CHEBI:57308"/>
        <dbReference type="ChEBI" id="CHEBI:57845"/>
        <dbReference type="EC" id="4.2.1.75"/>
    </reaction>
</comment>
<keyword evidence="5 9" id="KW-0627">Porphyrin biosynthesis</keyword>
<name>A0ABQ1XBK6_9PROT</name>
<organism evidence="11 12">
    <name type="scientific">Glycocaulis albus</name>
    <dbReference type="NCBI Taxonomy" id="1382801"/>
    <lineage>
        <taxon>Bacteria</taxon>
        <taxon>Pseudomonadati</taxon>
        <taxon>Pseudomonadota</taxon>
        <taxon>Alphaproteobacteria</taxon>
        <taxon>Maricaulales</taxon>
        <taxon>Maricaulaceae</taxon>
        <taxon>Glycocaulis</taxon>
    </lineage>
</organism>
<dbReference type="InterPro" id="IPR003754">
    <property type="entry name" value="4pyrrol_synth_uPrphyn_synth"/>
</dbReference>
<evidence type="ECO:0000256" key="4">
    <source>
        <dbReference type="ARBA" id="ARBA00023239"/>
    </source>
</evidence>
<dbReference type="Proteomes" id="UP000648722">
    <property type="component" value="Unassembled WGS sequence"/>
</dbReference>
<comment type="pathway">
    <text evidence="1 9">Porphyrin-containing compound metabolism; protoporphyrin-IX biosynthesis; coproporphyrinogen-III from 5-aminolevulinate: step 3/4.</text>
</comment>
<evidence type="ECO:0000256" key="1">
    <source>
        <dbReference type="ARBA" id="ARBA00004772"/>
    </source>
</evidence>
<dbReference type="PANTHER" id="PTHR38042:SF1">
    <property type="entry name" value="UROPORPHYRINOGEN-III SYNTHASE, CHLOROPLASTIC"/>
    <property type="match status" value="1"/>
</dbReference>
<dbReference type="Gene3D" id="3.40.50.10090">
    <property type="match status" value="2"/>
</dbReference>
<dbReference type="SUPFAM" id="SSF69618">
    <property type="entry name" value="HemD-like"/>
    <property type="match status" value="1"/>
</dbReference>
<evidence type="ECO:0000256" key="5">
    <source>
        <dbReference type="ARBA" id="ARBA00023244"/>
    </source>
</evidence>
<protein>
    <recommendedName>
        <fullName evidence="7 9">Uroporphyrinogen-III synthase</fullName>
        <ecNumber evidence="3 9">4.2.1.75</ecNumber>
    </recommendedName>
</protein>
<dbReference type="GO" id="GO:0032259">
    <property type="term" value="P:methylation"/>
    <property type="evidence" value="ECO:0007669"/>
    <property type="project" value="UniProtKB-KW"/>
</dbReference>
<accession>A0ABQ1XBK6</accession>
<dbReference type="PANTHER" id="PTHR38042">
    <property type="entry name" value="UROPORPHYRINOGEN-III SYNTHASE, CHLOROPLASTIC"/>
    <property type="match status" value="1"/>
</dbReference>
<keyword evidence="4 9" id="KW-0456">Lyase</keyword>
<evidence type="ECO:0000256" key="7">
    <source>
        <dbReference type="ARBA" id="ARBA00040167"/>
    </source>
</evidence>
<comment type="function">
    <text evidence="6 9">Catalyzes cyclization of the linear tetrapyrrole, hydroxymethylbilane, to the macrocyclic uroporphyrinogen III.</text>
</comment>
<dbReference type="GO" id="GO:0008168">
    <property type="term" value="F:methyltransferase activity"/>
    <property type="evidence" value="ECO:0007669"/>
    <property type="project" value="UniProtKB-KW"/>
</dbReference>
<dbReference type="InterPro" id="IPR036108">
    <property type="entry name" value="4pyrrol_syn_uPrphyn_synt_sf"/>
</dbReference>
<evidence type="ECO:0000259" key="10">
    <source>
        <dbReference type="Pfam" id="PF02602"/>
    </source>
</evidence>
<keyword evidence="11" id="KW-0489">Methyltransferase</keyword>
<dbReference type="EMBL" id="BMFS01000001">
    <property type="protein sequence ID" value="GGG89257.1"/>
    <property type="molecule type" value="Genomic_DNA"/>
</dbReference>
<dbReference type="RefSeq" id="WP_188450527.1">
    <property type="nucleotide sequence ID" value="NZ_BMFS01000001.1"/>
</dbReference>
<feature type="domain" description="Tetrapyrrole biosynthesis uroporphyrinogen III synthase" evidence="10">
    <location>
        <begin position="19"/>
        <end position="229"/>
    </location>
</feature>
<evidence type="ECO:0000256" key="9">
    <source>
        <dbReference type="RuleBase" id="RU366031"/>
    </source>
</evidence>
<comment type="caution">
    <text evidence="11">The sequence shown here is derived from an EMBL/GenBank/DDBJ whole genome shotgun (WGS) entry which is preliminary data.</text>
</comment>
<evidence type="ECO:0000256" key="3">
    <source>
        <dbReference type="ARBA" id="ARBA00013109"/>
    </source>
</evidence>
<keyword evidence="11" id="KW-0808">Transferase</keyword>
<evidence type="ECO:0000313" key="12">
    <source>
        <dbReference type="Proteomes" id="UP000648722"/>
    </source>
</evidence>
<sequence>MSLRVPVIVTRTQPGNARTVKAVRARGLPAIACPVSQVVRSRRVIQADGADALALTSANALQAVRDTGPLIHLPVFTVGEGTAKAAREDGFATVTSAGGDAETLARTIARTLPAGRHVLHLSGEDRAGDLAGMLEVLGFTVTTRTVYRTRLARGLTARARAALEAGPAIVLVHSARGAQRFLTLVDAAELSAVSARLAFIAISERAAVPLHTRGLEAHIAGQPSEESLLAALDELAKRRGAP</sequence>
<reference evidence="12" key="1">
    <citation type="journal article" date="2019" name="Int. J. Syst. Evol. Microbiol.">
        <title>The Global Catalogue of Microorganisms (GCM) 10K type strain sequencing project: providing services to taxonomists for standard genome sequencing and annotation.</title>
        <authorList>
            <consortium name="The Broad Institute Genomics Platform"/>
            <consortium name="The Broad Institute Genome Sequencing Center for Infectious Disease"/>
            <person name="Wu L."/>
            <person name="Ma J."/>
        </authorList>
    </citation>
    <scope>NUCLEOTIDE SEQUENCE [LARGE SCALE GENOMIC DNA]</scope>
    <source>
        <strain evidence="12">CGMCC 1.12766</strain>
    </source>
</reference>
<dbReference type="Pfam" id="PF02602">
    <property type="entry name" value="HEM4"/>
    <property type="match status" value="1"/>
</dbReference>
<evidence type="ECO:0000313" key="11">
    <source>
        <dbReference type="EMBL" id="GGG89257.1"/>
    </source>
</evidence>
<evidence type="ECO:0000256" key="8">
    <source>
        <dbReference type="ARBA" id="ARBA00048617"/>
    </source>
</evidence>
<proteinExistence type="inferred from homology"/>
<gene>
    <name evidence="11" type="ORF">GCM10007420_00280</name>
</gene>
<comment type="similarity">
    <text evidence="2 9">Belongs to the uroporphyrinogen-III synthase family.</text>
</comment>
<dbReference type="CDD" id="cd06578">
    <property type="entry name" value="HemD"/>
    <property type="match status" value="1"/>
</dbReference>
<keyword evidence="12" id="KW-1185">Reference proteome</keyword>
<evidence type="ECO:0000256" key="6">
    <source>
        <dbReference type="ARBA" id="ARBA00037589"/>
    </source>
</evidence>